<evidence type="ECO:0000313" key="1">
    <source>
        <dbReference type="EMBL" id="ORY83621.1"/>
    </source>
</evidence>
<dbReference type="RefSeq" id="XP_040725916.1">
    <property type="nucleotide sequence ID" value="XM_040871747.1"/>
</dbReference>
<dbReference type="EMBL" id="MCFI01000007">
    <property type="protein sequence ID" value="ORY83621.1"/>
    <property type="molecule type" value="Genomic_DNA"/>
</dbReference>
<name>A0A1Y2FI36_PROLT</name>
<sequence length="147" mass="16458">MAGRKKRPRDCPLCSTALTRFFVSMEETIRMCPSRTCPFPFEEPTKALAQLITPIDFSMDKVDLGPRHLSDQGISDNITILPEGKRGRHLASTPQDLLLHLPPLRKKRRTAIRPPKGMLCTVDNVRATCPTVRAPENYTLAIQLPPA</sequence>
<keyword evidence="2" id="KW-1185">Reference proteome</keyword>
<proteinExistence type="predicted"/>
<dbReference type="AlphaFoldDB" id="A0A1Y2FI36"/>
<reference evidence="1 2" key="1">
    <citation type="submission" date="2016-07" db="EMBL/GenBank/DDBJ databases">
        <title>Pervasive Adenine N6-methylation of Active Genes in Fungi.</title>
        <authorList>
            <consortium name="DOE Joint Genome Institute"/>
            <person name="Mondo S.J."/>
            <person name="Dannebaum R.O."/>
            <person name="Kuo R.C."/>
            <person name="Labutti K."/>
            <person name="Haridas S."/>
            <person name="Kuo A."/>
            <person name="Salamov A."/>
            <person name="Ahrendt S.R."/>
            <person name="Lipzen A."/>
            <person name="Sullivan W."/>
            <person name="Andreopoulos W.B."/>
            <person name="Clum A."/>
            <person name="Lindquist E."/>
            <person name="Daum C."/>
            <person name="Ramamoorthy G.K."/>
            <person name="Gryganskyi A."/>
            <person name="Culley D."/>
            <person name="Magnuson J.K."/>
            <person name="James T.Y."/>
            <person name="O'Malley M.A."/>
            <person name="Stajich J.E."/>
            <person name="Spatafora J.W."/>
            <person name="Visel A."/>
            <person name="Grigoriev I.V."/>
        </authorList>
    </citation>
    <scope>NUCLEOTIDE SEQUENCE [LARGE SCALE GENOMIC DNA]</scope>
    <source>
        <strain evidence="1 2">12-1054</strain>
    </source>
</reference>
<comment type="caution">
    <text evidence="1">The sequence shown here is derived from an EMBL/GenBank/DDBJ whole genome shotgun (WGS) entry which is preliminary data.</text>
</comment>
<dbReference type="GeneID" id="63788346"/>
<accession>A0A1Y2FI36</accession>
<evidence type="ECO:0000313" key="2">
    <source>
        <dbReference type="Proteomes" id="UP000193685"/>
    </source>
</evidence>
<dbReference type="Proteomes" id="UP000193685">
    <property type="component" value="Unassembled WGS sequence"/>
</dbReference>
<protein>
    <submittedName>
        <fullName evidence="1">Uncharacterized protein</fullName>
    </submittedName>
</protein>
<organism evidence="1 2">
    <name type="scientific">Protomyces lactucae-debilis</name>
    <dbReference type="NCBI Taxonomy" id="2754530"/>
    <lineage>
        <taxon>Eukaryota</taxon>
        <taxon>Fungi</taxon>
        <taxon>Dikarya</taxon>
        <taxon>Ascomycota</taxon>
        <taxon>Taphrinomycotina</taxon>
        <taxon>Taphrinomycetes</taxon>
        <taxon>Taphrinales</taxon>
        <taxon>Protomycetaceae</taxon>
        <taxon>Protomyces</taxon>
    </lineage>
</organism>
<gene>
    <name evidence="1" type="ORF">BCR37DRAFT_397897</name>
</gene>